<reference evidence="2 3" key="1">
    <citation type="journal article" date="2016" name="Nat. Commun.">
        <title>Thousands of microbial genomes shed light on interconnected biogeochemical processes in an aquifer system.</title>
        <authorList>
            <person name="Anantharaman K."/>
            <person name="Brown C.T."/>
            <person name="Hug L.A."/>
            <person name="Sharon I."/>
            <person name="Castelle C.J."/>
            <person name="Probst A.J."/>
            <person name="Thomas B.C."/>
            <person name="Singh A."/>
            <person name="Wilkins M.J."/>
            <person name="Karaoz U."/>
            <person name="Brodie E.L."/>
            <person name="Williams K.H."/>
            <person name="Hubbard S.S."/>
            <person name="Banfield J.F."/>
        </authorList>
    </citation>
    <scope>NUCLEOTIDE SEQUENCE [LARGE SCALE GENOMIC DNA]</scope>
</reference>
<dbReference type="Gene3D" id="3.40.50.720">
    <property type="entry name" value="NAD(P)-binding Rossmann-like Domain"/>
    <property type="match status" value="1"/>
</dbReference>
<evidence type="ECO:0000313" key="2">
    <source>
        <dbReference type="EMBL" id="OGM99423.1"/>
    </source>
</evidence>
<dbReference type="InterPro" id="IPR036291">
    <property type="entry name" value="NAD(P)-bd_dom_sf"/>
</dbReference>
<dbReference type="GO" id="GO:0000166">
    <property type="term" value="F:nucleotide binding"/>
    <property type="evidence" value="ECO:0007669"/>
    <property type="project" value="InterPro"/>
</dbReference>
<name>A0A1F8EEY4_9BACT</name>
<sequence>MFKVYIIGAGQIGSRHLQALKKTSFPLDISVIDPSPESLKLAAERYDTISVEREIHRISFIKNMASGESIDLAIVATTSDVRAGILKQLIKKNKVKYLILEKILFNKRKDYEIIQKIITKNEIKAWVNCPIRIMPFYRNLRDKLGSNILFYAHSGKPVLMGSAIHYIDYMSYLTRSLDFKVDTSYLDPRPISSKRKGFFEITGTLIVKFKNKGQAIFSFSNKGSSPIIIDISDDSKFRTIIKDSENKAWTSDRENNWQWKETDMQFLMQSQMTNLLVENIIGTGNCNLITYKDSAKLHLSFLESLRLFLNKHSGKKYNYYPFT</sequence>
<evidence type="ECO:0000259" key="1">
    <source>
        <dbReference type="Pfam" id="PF01408"/>
    </source>
</evidence>
<feature type="domain" description="Gfo/Idh/MocA-like oxidoreductase N-terminal" evidence="1">
    <location>
        <begin position="2"/>
        <end position="128"/>
    </location>
</feature>
<comment type="caution">
    <text evidence="2">The sequence shown here is derived from an EMBL/GenBank/DDBJ whole genome shotgun (WGS) entry which is preliminary data.</text>
</comment>
<dbReference type="InterPro" id="IPR051450">
    <property type="entry name" value="Gfo/Idh/MocA_Oxidoreductases"/>
</dbReference>
<evidence type="ECO:0000313" key="3">
    <source>
        <dbReference type="Proteomes" id="UP000177594"/>
    </source>
</evidence>
<gene>
    <name evidence="2" type="ORF">A2817_03420</name>
</gene>
<accession>A0A1F8EEY4</accession>
<dbReference type="InterPro" id="IPR000683">
    <property type="entry name" value="Gfo/Idh/MocA-like_OxRdtase_N"/>
</dbReference>
<dbReference type="Proteomes" id="UP000177594">
    <property type="component" value="Unassembled WGS sequence"/>
</dbReference>
<protein>
    <recommendedName>
        <fullName evidence="1">Gfo/Idh/MocA-like oxidoreductase N-terminal domain-containing protein</fullName>
    </recommendedName>
</protein>
<dbReference type="Pfam" id="PF01408">
    <property type="entry name" value="GFO_IDH_MocA"/>
    <property type="match status" value="1"/>
</dbReference>
<dbReference type="SUPFAM" id="SSF51735">
    <property type="entry name" value="NAD(P)-binding Rossmann-fold domains"/>
    <property type="match status" value="1"/>
</dbReference>
<dbReference type="PANTHER" id="PTHR43377:SF1">
    <property type="entry name" value="BILIVERDIN REDUCTASE A"/>
    <property type="match status" value="1"/>
</dbReference>
<dbReference type="PANTHER" id="PTHR43377">
    <property type="entry name" value="BILIVERDIN REDUCTASE A"/>
    <property type="match status" value="1"/>
</dbReference>
<dbReference type="AlphaFoldDB" id="A0A1F8EEY4"/>
<proteinExistence type="predicted"/>
<dbReference type="EMBL" id="MGIZ01000020">
    <property type="protein sequence ID" value="OGM99423.1"/>
    <property type="molecule type" value="Genomic_DNA"/>
</dbReference>
<organism evidence="2 3">
    <name type="scientific">Candidatus Yanofskybacteria bacterium RIFCSPHIGHO2_01_FULL_39_8b</name>
    <dbReference type="NCBI Taxonomy" id="1802659"/>
    <lineage>
        <taxon>Bacteria</taxon>
        <taxon>Candidatus Yanofskyibacteriota</taxon>
    </lineage>
</organism>